<dbReference type="PROSITE" id="PS50943">
    <property type="entry name" value="HTH_CROC1"/>
    <property type="match status" value="1"/>
</dbReference>
<evidence type="ECO:0000313" key="4">
    <source>
        <dbReference type="EMBL" id="HIZ54555.1"/>
    </source>
</evidence>
<dbReference type="GO" id="GO:0003677">
    <property type="term" value="F:DNA binding"/>
    <property type="evidence" value="ECO:0007669"/>
    <property type="project" value="UniProtKB-KW"/>
</dbReference>
<dbReference type="SUPFAM" id="SSF47413">
    <property type="entry name" value="lambda repressor-like DNA-binding domains"/>
    <property type="match status" value="1"/>
</dbReference>
<keyword evidence="2" id="KW-0472">Membrane</keyword>
<accession>A0A9D2JK76</accession>
<keyword evidence="2" id="KW-1133">Transmembrane helix</keyword>
<dbReference type="AlphaFoldDB" id="A0A9D2JK76"/>
<dbReference type="EMBL" id="DXBN01000268">
    <property type="protein sequence ID" value="HIZ54555.1"/>
    <property type="molecule type" value="Genomic_DNA"/>
</dbReference>
<keyword evidence="1" id="KW-0238">DNA-binding</keyword>
<feature type="domain" description="HTH cro/C1-type" evidence="3">
    <location>
        <begin position="7"/>
        <end position="61"/>
    </location>
</feature>
<keyword evidence="2" id="KW-0812">Transmembrane</keyword>
<reference evidence="4" key="2">
    <citation type="submission" date="2021-04" db="EMBL/GenBank/DDBJ databases">
        <authorList>
            <person name="Gilroy R."/>
        </authorList>
    </citation>
    <scope>NUCLEOTIDE SEQUENCE</scope>
    <source>
        <strain evidence="4">CHK172-16539</strain>
    </source>
</reference>
<dbReference type="CDD" id="cd00093">
    <property type="entry name" value="HTH_XRE"/>
    <property type="match status" value="1"/>
</dbReference>
<reference evidence="4" key="1">
    <citation type="journal article" date="2021" name="PeerJ">
        <title>Extensive microbial diversity within the chicken gut microbiome revealed by metagenomics and culture.</title>
        <authorList>
            <person name="Gilroy R."/>
            <person name="Ravi A."/>
            <person name="Getino M."/>
            <person name="Pursley I."/>
            <person name="Horton D.L."/>
            <person name="Alikhan N.F."/>
            <person name="Baker D."/>
            <person name="Gharbi K."/>
            <person name="Hall N."/>
            <person name="Watson M."/>
            <person name="Adriaenssens E.M."/>
            <person name="Foster-Nyarko E."/>
            <person name="Jarju S."/>
            <person name="Secka A."/>
            <person name="Antonio M."/>
            <person name="Oren A."/>
            <person name="Chaudhuri R.R."/>
            <person name="La Ragione R."/>
            <person name="Hildebrand F."/>
            <person name="Pallen M.J."/>
        </authorList>
    </citation>
    <scope>NUCLEOTIDE SEQUENCE</scope>
    <source>
        <strain evidence="4">CHK172-16539</strain>
    </source>
</reference>
<feature type="transmembrane region" description="Helical" evidence="2">
    <location>
        <begin position="126"/>
        <end position="148"/>
    </location>
</feature>
<name>A0A9D2JK76_9ENTE</name>
<protein>
    <submittedName>
        <fullName evidence="4">Helix-turn-helix domain-containing protein</fullName>
    </submittedName>
</protein>
<evidence type="ECO:0000256" key="2">
    <source>
        <dbReference type="SAM" id="Phobius"/>
    </source>
</evidence>
<sequence>MDFNEQLKTLRKERGLTQEQLAQELNVSRQAISNWENNKNLPDLEMVVTISKLFNLSLDELILGGNEMTNMAEKLIHDGSETRRAKMNLISISIGAVLLLMGIGCLVIKSLSVEYIDAQGFLHENFFLLPIGFLLIFSGLLIFVIIGFKSLVVKYRVKE</sequence>
<dbReference type="InterPro" id="IPR001387">
    <property type="entry name" value="Cro/C1-type_HTH"/>
</dbReference>
<comment type="caution">
    <text evidence="4">The sequence shown here is derived from an EMBL/GenBank/DDBJ whole genome shotgun (WGS) entry which is preliminary data.</text>
</comment>
<dbReference type="Pfam" id="PF01381">
    <property type="entry name" value="HTH_3"/>
    <property type="match status" value="1"/>
</dbReference>
<organism evidence="4 5">
    <name type="scientific">Candidatus Enterococcus avicola</name>
    <dbReference type="NCBI Taxonomy" id="2838561"/>
    <lineage>
        <taxon>Bacteria</taxon>
        <taxon>Bacillati</taxon>
        <taxon>Bacillota</taxon>
        <taxon>Bacilli</taxon>
        <taxon>Lactobacillales</taxon>
        <taxon>Enterococcaceae</taxon>
        <taxon>Enterococcus</taxon>
    </lineage>
</organism>
<dbReference type="InterPro" id="IPR010982">
    <property type="entry name" value="Lambda_DNA-bd_dom_sf"/>
</dbReference>
<feature type="transmembrane region" description="Helical" evidence="2">
    <location>
        <begin position="89"/>
        <end position="111"/>
    </location>
</feature>
<dbReference type="Gene3D" id="1.10.260.40">
    <property type="entry name" value="lambda repressor-like DNA-binding domains"/>
    <property type="match status" value="1"/>
</dbReference>
<dbReference type="Pfam" id="PF13127">
    <property type="entry name" value="DUF3955"/>
    <property type="match status" value="1"/>
</dbReference>
<evidence type="ECO:0000313" key="5">
    <source>
        <dbReference type="Proteomes" id="UP000824063"/>
    </source>
</evidence>
<dbReference type="Proteomes" id="UP000824063">
    <property type="component" value="Unassembled WGS sequence"/>
</dbReference>
<evidence type="ECO:0000256" key="1">
    <source>
        <dbReference type="ARBA" id="ARBA00023125"/>
    </source>
</evidence>
<evidence type="ECO:0000259" key="3">
    <source>
        <dbReference type="PROSITE" id="PS50943"/>
    </source>
</evidence>
<dbReference type="PANTHER" id="PTHR46558">
    <property type="entry name" value="TRACRIPTIONAL REGULATORY PROTEIN-RELATED-RELATED"/>
    <property type="match status" value="1"/>
</dbReference>
<dbReference type="SMART" id="SM00530">
    <property type="entry name" value="HTH_XRE"/>
    <property type="match status" value="1"/>
</dbReference>
<dbReference type="InterPro" id="IPR025016">
    <property type="entry name" value="DUF3955"/>
</dbReference>
<gene>
    <name evidence="4" type="ORF">IAA20_11505</name>
</gene>
<dbReference type="PANTHER" id="PTHR46558:SF15">
    <property type="entry name" value="HELIX-TURN-HELIX DOMAIN PROTEIN"/>
    <property type="match status" value="1"/>
</dbReference>
<proteinExistence type="predicted"/>